<evidence type="ECO:0000313" key="6">
    <source>
        <dbReference type="EMBL" id="GMG56190.1"/>
    </source>
</evidence>
<keyword evidence="5" id="KW-0503">Monooxygenase</keyword>
<gene>
    <name evidence="6" type="ORF">Amon01_000825700</name>
</gene>
<sequence length="296" mass="32734">MLAEDVEINQDASDVNKRVSVKFHNGKTLEGGMFIDCEGRSSLTRKLANPEHPEACTLPYKFVGSIVELTPEEYHALKAKYDPLLFQGTIPSSGTFFWFSLLSSPAHNGTSNYQCQVNISWKLADGVANLPFESVKEAFAEVQKRTTGLHESLTVLRDKLLKTGEKNYMELCLGDWPFAEWNDHNGLLLLAGDAAHAMVMYRGEAANHGIADVKLLEGILESYLKEGGSWNKFAAKYQTKLRERAKPGVLMSRQACYDAHNWNKIVSSLAIGTNKGKSCTGDEVSTPLLSSRAKKS</sequence>
<dbReference type="OrthoDB" id="47494at2759"/>
<reference evidence="6" key="1">
    <citation type="submission" date="2023-04" db="EMBL/GenBank/DDBJ databases">
        <title>Ambrosiozyma monospora NBRC 1965.</title>
        <authorList>
            <person name="Ichikawa N."/>
            <person name="Sato H."/>
            <person name="Tonouchi N."/>
        </authorList>
    </citation>
    <scope>NUCLEOTIDE SEQUENCE</scope>
    <source>
        <strain evidence="6">NBRC 1965</strain>
    </source>
</reference>
<accession>A0A9W6Z4P4</accession>
<protein>
    <submittedName>
        <fullName evidence="6">Unnamed protein product</fullName>
    </submittedName>
</protein>
<evidence type="ECO:0000313" key="7">
    <source>
        <dbReference type="Proteomes" id="UP001165063"/>
    </source>
</evidence>
<dbReference type="Proteomes" id="UP001165063">
    <property type="component" value="Unassembled WGS sequence"/>
</dbReference>
<comment type="caution">
    <text evidence="6">The sequence shown here is derived from an EMBL/GenBank/DDBJ whole genome shotgun (WGS) entry which is preliminary data.</text>
</comment>
<evidence type="ECO:0000256" key="3">
    <source>
        <dbReference type="ARBA" id="ARBA00022827"/>
    </source>
</evidence>
<keyword evidence="4" id="KW-0560">Oxidoreductase</keyword>
<dbReference type="InterPro" id="IPR036188">
    <property type="entry name" value="FAD/NAD-bd_sf"/>
</dbReference>
<dbReference type="AlphaFoldDB" id="A0A9W6Z4P4"/>
<dbReference type="SUPFAM" id="SSF51905">
    <property type="entry name" value="FAD/NAD(P)-binding domain"/>
    <property type="match status" value="1"/>
</dbReference>
<dbReference type="Gene3D" id="3.50.50.60">
    <property type="entry name" value="FAD/NAD(P)-binding domain"/>
    <property type="match status" value="1"/>
</dbReference>
<evidence type="ECO:0000256" key="2">
    <source>
        <dbReference type="ARBA" id="ARBA00022630"/>
    </source>
</evidence>
<keyword evidence="2" id="KW-0285">Flavoprotein</keyword>
<dbReference type="EMBL" id="BSXU01007038">
    <property type="protein sequence ID" value="GMG56190.1"/>
    <property type="molecule type" value="Genomic_DNA"/>
</dbReference>
<dbReference type="PANTHER" id="PTHR47178:SF1">
    <property type="entry name" value="FAD-BINDING DOMAIN-CONTAINING PROTEIN-RELATED"/>
    <property type="match status" value="1"/>
</dbReference>
<evidence type="ECO:0000256" key="4">
    <source>
        <dbReference type="ARBA" id="ARBA00023002"/>
    </source>
</evidence>
<comment type="cofactor">
    <cofactor evidence="1">
        <name>FAD</name>
        <dbReference type="ChEBI" id="CHEBI:57692"/>
    </cofactor>
</comment>
<dbReference type="PANTHER" id="PTHR47178">
    <property type="entry name" value="MONOOXYGENASE, FAD-BINDING"/>
    <property type="match status" value="1"/>
</dbReference>
<proteinExistence type="predicted"/>
<keyword evidence="7" id="KW-1185">Reference proteome</keyword>
<dbReference type="GO" id="GO:0004497">
    <property type="term" value="F:monooxygenase activity"/>
    <property type="evidence" value="ECO:0007669"/>
    <property type="project" value="UniProtKB-KW"/>
</dbReference>
<organism evidence="6 7">
    <name type="scientific">Ambrosiozyma monospora</name>
    <name type="common">Yeast</name>
    <name type="synonym">Endomycopsis monosporus</name>
    <dbReference type="NCBI Taxonomy" id="43982"/>
    <lineage>
        <taxon>Eukaryota</taxon>
        <taxon>Fungi</taxon>
        <taxon>Dikarya</taxon>
        <taxon>Ascomycota</taxon>
        <taxon>Saccharomycotina</taxon>
        <taxon>Pichiomycetes</taxon>
        <taxon>Pichiales</taxon>
        <taxon>Pichiaceae</taxon>
        <taxon>Ambrosiozyma</taxon>
    </lineage>
</organism>
<evidence type="ECO:0000256" key="5">
    <source>
        <dbReference type="ARBA" id="ARBA00023033"/>
    </source>
</evidence>
<keyword evidence="3" id="KW-0274">FAD</keyword>
<evidence type="ECO:0000256" key="1">
    <source>
        <dbReference type="ARBA" id="ARBA00001974"/>
    </source>
</evidence>
<name>A0A9W6Z4P4_AMBMO</name>